<keyword evidence="1" id="KW-0732">Signal</keyword>
<gene>
    <name evidence="2" type="ORF">AZI85_00165</name>
</gene>
<dbReference type="RefSeq" id="WP_063242200.1">
    <property type="nucleotide sequence ID" value="NZ_LUKF01000001.1"/>
</dbReference>
<evidence type="ECO:0000313" key="3">
    <source>
        <dbReference type="Proteomes" id="UP000075391"/>
    </source>
</evidence>
<dbReference type="OrthoDB" id="9342789at2"/>
<evidence type="ECO:0008006" key="4">
    <source>
        <dbReference type="Google" id="ProtNLM"/>
    </source>
</evidence>
<name>A0A150WV63_BDEBC</name>
<sequence length="244" mass="26567">MKKLLASFVAMMSFATLMVGCSDGSGGGTTTYTCPAGYSYNGVNCVWTNGGTPITPGTPGTVTGPVQYYDFNRSYVQSWGGVGTVNGDMTIVNSGAYKQFLKEAMAICDRNIWGWSSGLSDCNNWVSGSFKIAFSIDSSMKPAVRFEAYPAPSFFSWNFSLGWDAGGVAFNPLILNSNNTFSLINNSKGFEIRAQGSYWNGGGLRLIQIQVLQGTLQDGYFTYDLYYPYNNVATKFATGKFKKY</sequence>
<dbReference type="Proteomes" id="UP000075391">
    <property type="component" value="Unassembled WGS sequence"/>
</dbReference>
<comment type="caution">
    <text evidence="2">The sequence shown here is derived from an EMBL/GenBank/DDBJ whole genome shotgun (WGS) entry which is preliminary data.</text>
</comment>
<organism evidence="2 3">
    <name type="scientific">Bdellovibrio bacteriovorus</name>
    <dbReference type="NCBI Taxonomy" id="959"/>
    <lineage>
        <taxon>Bacteria</taxon>
        <taxon>Pseudomonadati</taxon>
        <taxon>Bdellovibrionota</taxon>
        <taxon>Bdellovibrionia</taxon>
        <taxon>Bdellovibrionales</taxon>
        <taxon>Pseudobdellovibrionaceae</taxon>
        <taxon>Bdellovibrio</taxon>
    </lineage>
</organism>
<dbReference type="EMBL" id="LUKF01000001">
    <property type="protein sequence ID" value="KYG70408.1"/>
    <property type="molecule type" value="Genomic_DNA"/>
</dbReference>
<accession>A0A150WV63</accession>
<feature type="chain" id="PRO_5007573773" description="Lipoprotein" evidence="1">
    <location>
        <begin position="22"/>
        <end position="244"/>
    </location>
</feature>
<protein>
    <recommendedName>
        <fullName evidence="4">Lipoprotein</fullName>
    </recommendedName>
</protein>
<reference evidence="2 3" key="1">
    <citation type="submission" date="2016-03" db="EMBL/GenBank/DDBJ databases">
        <authorList>
            <person name="Ploux O."/>
        </authorList>
    </citation>
    <scope>NUCLEOTIDE SEQUENCE [LARGE SCALE GENOMIC DNA]</scope>
    <source>
        <strain evidence="2 3">BER2</strain>
    </source>
</reference>
<feature type="signal peptide" evidence="1">
    <location>
        <begin position="1"/>
        <end position="21"/>
    </location>
</feature>
<proteinExistence type="predicted"/>
<evidence type="ECO:0000256" key="1">
    <source>
        <dbReference type="SAM" id="SignalP"/>
    </source>
</evidence>
<evidence type="ECO:0000313" key="2">
    <source>
        <dbReference type="EMBL" id="KYG70408.1"/>
    </source>
</evidence>
<dbReference type="AlphaFoldDB" id="A0A150WV63"/>
<dbReference type="PROSITE" id="PS51257">
    <property type="entry name" value="PROKAR_LIPOPROTEIN"/>
    <property type="match status" value="1"/>
</dbReference>